<keyword evidence="1" id="KW-0812">Transmembrane</keyword>
<protein>
    <submittedName>
        <fullName evidence="2">Uncharacterized protein</fullName>
    </submittedName>
</protein>
<evidence type="ECO:0000313" key="3">
    <source>
        <dbReference type="Proteomes" id="UP001430953"/>
    </source>
</evidence>
<dbReference type="AlphaFoldDB" id="A0AAW2H0G8"/>
<accession>A0AAW2H0G8</accession>
<reference evidence="2 3" key="1">
    <citation type="submission" date="2023-03" db="EMBL/GenBank/DDBJ databases">
        <title>High recombination rates correlate with genetic variation in Cardiocondyla obscurior ants.</title>
        <authorList>
            <person name="Errbii M."/>
        </authorList>
    </citation>
    <scope>NUCLEOTIDE SEQUENCE [LARGE SCALE GENOMIC DNA]</scope>
    <source>
        <strain evidence="2">Alpha-2009</strain>
        <tissue evidence="2">Whole body</tissue>
    </source>
</reference>
<sequence>MADQRLAVDCVRGASQVVPPCVGVRAPTSPKLKGWISLRYGNEELYPREFRKWNPDYELRRPLEIFALQTCHQSAGAILFFFSFFFSLWIFAQMFHGPRDCR</sequence>
<feature type="transmembrane region" description="Helical" evidence="1">
    <location>
        <begin position="74"/>
        <end position="92"/>
    </location>
</feature>
<evidence type="ECO:0000256" key="1">
    <source>
        <dbReference type="SAM" id="Phobius"/>
    </source>
</evidence>
<dbReference type="EMBL" id="JADYXP020000001">
    <property type="protein sequence ID" value="KAL0133057.1"/>
    <property type="molecule type" value="Genomic_DNA"/>
</dbReference>
<proteinExistence type="predicted"/>
<comment type="caution">
    <text evidence="2">The sequence shown here is derived from an EMBL/GenBank/DDBJ whole genome shotgun (WGS) entry which is preliminary data.</text>
</comment>
<dbReference type="Proteomes" id="UP001430953">
    <property type="component" value="Unassembled WGS sequence"/>
</dbReference>
<organism evidence="2 3">
    <name type="scientific">Cardiocondyla obscurior</name>
    <dbReference type="NCBI Taxonomy" id="286306"/>
    <lineage>
        <taxon>Eukaryota</taxon>
        <taxon>Metazoa</taxon>
        <taxon>Ecdysozoa</taxon>
        <taxon>Arthropoda</taxon>
        <taxon>Hexapoda</taxon>
        <taxon>Insecta</taxon>
        <taxon>Pterygota</taxon>
        <taxon>Neoptera</taxon>
        <taxon>Endopterygota</taxon>
        <taxon>Hymenoptera</taxon>
        <taxon>Apocrita</taxon>
        <taxon>Aculeata</taxon>
        <taxon>Formicoidea</taxon>
        <taxon>Formicidae</taxon>
        <taxon>Myrmicinae</taxon>
        <taxon>Cardiocondyla</taxon>
    </lineage>
</organism>
<gene>
    <name evidence="2" type="ORF">PUN28_000660</name>
</gene>
<keyword evidence="3" id="KW-1185">Reference proteome</keyword>
<keyword evidence="1" id="KW-0472">Membrane</keyword>
<name>A0AAW2H0G8_9HYME</name>
<keyword evidence="1" id="KW-1133">Transmembrane helix</keyword>
<evidence type="ECO:0000313" key="2">
    <source>
        <dbReference type="EMBL" id="KAL0133057.1"/>
    </source>
</evidence>